<gene>
    <name evidence="1" type="ORF">PanWU01x14_240310</name>
</gene>
<organism evidence="1 2">
    <name type="scientific">Parasponia andersonii</name>
    <name type="common">Sponia andersonii</name>
    <dbReference type="NCBI Taxonomy" id="3476"/>
    <lineage>
        <taxon>Eukaryota</taxon>
        <taxon>Viridiplantae</taxon>
        <taxon>Streptophyta</taxon>
        <taxon>Embryophyta</taxon>
        <taxon>Tracheophyta</taxon>
        <taxon>Spermatophyta</taxon>
        <taxon>Magnoliopsida</taxon>
        <taxon>eudicotyledons</taxon>
        <taxon>Gunneridae</taxon>
        <taxon>Pentapetalae</taxon>
        <taxon>rosids</taxon>
        <taxon>fabids</taxon>
        <taxon>Rosales</taxon>
        <taxon>Cannabaceae</taxon>
        <taxon>Parasponia</taxon>
    </lineage>
</organism>
<accession>A0A2P5BGV3</accession>
<comment type="caution">
    <text evidence="1">The sequence shown here is derived from an EMBL/GenBank/DDBJ whole genome shotgun (WGS) entry which is preliminary data.</text>
</comment>
<keyword evidence="2" id="KW-1185">Reference proteome</keyword>
<evidence type="ECO:0000313" key="1">
    <source>
        <dbReference type="EMBL" id="PON48038.1"/>
    </source>
</evidence>
<reference evidence="2" key="1">
    <citation type="submission" date="2016-06" db="EMBL/GenBank/DDBJ databases">
        <title>Parallel loss of symbiosis genes in relatives of nitrogen-fixing non-legume Parasponia.</title>
        <authorList>
            <person name="Van Velzen R."/>
            <person name="Holmer R."/>
            <person name="Bu F."/>
            <person name="Rutten L."/>
            <person name="Van Zeijl A."/>
            <person name="Liu W."/>
            <person name="Santuari L."/>
            <person name="Cao Q."/>
            <person name="Sharma T."/>
            <person name="Shen D."/>
            <person name="Roswanjaya Y."/>
            <person name="Wardhani T."/>
            <person name="Kalhor M.S."/>
            <person name="Jansen J."/>
            <person name="Van den Hoogen J."/>
            <person name="Gungor B."/>
            <person name="Hartog M."/>
            <person name="Hontelez J."/>
            <person name="Verver J."/>
            <person name="Yang W.-C."/>
            <person name="Schijlen E."/>
            <person name="Repin R."/>
            <person name="Schilthuizen M."/>
            <person name="Schranz E."/>
            <person name="Heidstra R."/>
            <person name="Miyata K."/>
            <person name="Fedorova E."/>
            <person name="Kohlen W."/>
            <person name="Bisseling T."/>
            <person name="Smit S."/>
            <person name="Geurts R."/>
        </authorList>
    </citation>
    <scope>NUCLEOTIDE SEQUENCE [LARGE SCALE GENOMIC DNA]</scope>
    <source>
        <strain evidence="2">cv. WU1-14</strain>
    </source>
</reference>
<name>A0A2P5BGV3_PARAD</name>
<dbReference type="AlphaFoldDB" id="A0A2P5BGV3"/>
<dbReference type="EMBL" id="JXTB01000283">
    <property type="protein sequence ID" value="PON48038.1"/>
    <property type="molecule type" value="Genomic_DNA"/>
</dbReference>
<dbReference type="OrthoDB" id="848208at2759"/>
<proteinExistence type="predicted"/>
<evidence type="ECO:0000313" key="2">
    <source>
        <dbReference type="Proteomes" id="UP000237105"/>
    </source>
</evidence>
<protein>
    <submittedName>
        <fullName evidence="1">Uncharacterized protein</fullName>
    </submittedName>
</protein>
<dbReference type="Proteomes" id="UP000237105">
    <property type="component" value="Unassembled WGS sequence"/>
</dbReference>
<sequence>MAFCKVNKGWTCVITRTEGPDAGKTFVKCSGNCNCVVNADGRVSTDIELPQELENKGEGKTFCKCGEGWSCVVSKVEEPDEAKPFYECAGDCSCVTTA</sequence>